<feature type="transmembrane region" description="Helical" evidence="1">
    <location>
        <begin position="231"/>
        <end position="254"/>
    </location>
</feature>
<dbReference type="Proteomes" id="UP000220102">
    <property type="component" value="Unassembled WGS sequence"/>
</dbReference>
<keyword evidence="1" id="KW-0472">Membrane</keyword>
<reference evidence="2 3" key="1">
    <citation type="submission" date="2017-10" db="EMBL/GenBank/DDBJ databases">
        <title>Draft genome of Longibacter Salinarum.</title>
        <authorList>
            <person name="Goh K.M."/>
            <person name="Shamsir M.S."/>
            <person name="Lim S.W."/>
        </authorList>
    </citation>
    <scope>NUCLEOTIDE SEQUENCE [LARGE SCALE GENOMIC DNA]</scope>
    <source>
        <strain evidence="2 3">KCTC 52045</strain>
    </source>
</reference>
<proteinExistence type="predicted"/>
<feature type="transmembrane region" description="Helical" evidence="1">
    <location>
        <begin position="130"/>
        <end position="149"/>
    </location>
</feature>
<keyword evidence="3" id="KW-1185">Reference proteome</keyword>
<comment type="caution">
    <text evidence="2">The sequence shown here is derived from an EMBL/GenBank/DDBJ whole genome shotgun (WGS) entry which is preliminary data.</text>
</comment>
<gene>
    <name evidence="2" type="ORF">CRI94_11165</name>
</gene>
<dbReference type="AlphaFoldDB" id="A0A2A8CX78"/>
<sequence length="255" mass="28214">MADELFSFDTRLVRTVRMLVSRPGGLTVAYLGGRRAPYIRPFRLFVVSGLLLLLVTSLGRSLTDTRGVPMLKPVVNVDVSDDEIQKMRAEADSIRAAGTVVTSVKAAFVEGTARAAEDPERINRIFQERLSILAAMLLPAFAGLLQLLFRRRFYAEHVIHALHLHSFLFLATSTYLSVAYFIRLVDATQTASVLLPIAVVALVGTLLVYGFRSLRRVYAEPFRTTAWKGGLLLLLNGIVFLAALLIYLFGTLLMA</sequence>
<feature type="transmembrane region" description="Helical" evidence="1">
    <location>
        <begin position="44"/>
        <end position="63"/>
    </location>
</feature>
<name>A0A2A8CX78_9BACT</name>
<accession>A0A2A8CX78</accession>
<evidence type="ECO:0000256" key="1">
    <source>
        <dbReference type="SAM" id="Phobius"/>
    </source>
</evidence>
<evidence type="ECO:0008006" key="4">
    <source>
        <dbReference type="Google" id="ProtNLM"/>
    </source>
</evidence>
<protein>
    <recommendedName>
        <fullName evidence="4">DUF3667 domain-containing protein</fullName>
    </recommendedName>
</protein>
<dbReference type="InterPro" id="IPR022134">
    <property type="entry name" value="DUF3667"/>
</dbReference>
<evidence type="ECO:0000313" key="2">
    <source>
        <dbReference type="EMBL" id="PEN13194.1"/>
    </source>
</evidence>
<evidence type="ECO:0000313" key="3">
    <source>
        <dbReference type="Proteomes" id="UP000220102"/>
    </source>
</evidence>
<keyword evidence="1" id="KW-0812">Transmembrane</keyword>
<keyword evidence="1" id="KW-1133">Transmembrane helix</keyword>
<feature type="transmembrane region" description="Helical" evidence="1">
    <location>
        <begin position="194"/>
        <end position="211"/>
    </location>
</feature>
<feature type="transmembrane region" description="Helical" evidence="1">
    <location>
        <begin position="161"/>
        <end position="182"/>
    </location>
</feature>
<dbReference type="EMBL" id="PDEQ01000005">
    <property type="protein sequence ID" value="PEN13194.1"/>
    <property type="molecule type" value="Genomic_DNA"/>
</dbReference>
<dbReference type="Pfam" id="PF12412">
    <property type="entry name" value="DUF3667"/>
    <property type="match status" value="1"/>
</dbReference>
<organism evidence="2 3">
    <name type="scientific">Longibacter salinarum</name>
    <dbReference type="NCBI Taxonomy" id="1850348"/>
    <lineage>
        <taxon>Bacteria</taxon>
        <taxon>Pseudomonadati</taxon>
        <taxon>Rhodothermota</taxon>
        <taxon>Rhodothermia</taxon>
        <taxon>Rhodothermales</taxon>
        <taxon>Salisaetaceae</taxon>
        <taxon>Longibacter</taxon>
    </lineage>
</organism>